<dbReference type="InterPro" id="IPR018062">
    <property type="entry name" value="HTH_AraC-typ_CS"/>
</dbReference>
<dbReference type="Pfam" id="PF12833">
    <property type="entry name" value="HTH_18"/>
    <property type="match status" value="1"/>
</dbReference>
<evidence type="ECO:0000256" key="1">
    <source>
        <dbReference type="ARBA" id="ARBA00023015"/>
    </source>
</evidence>
<dbReference type="EMBL" id="JACJHZ010000011">
    <property type="protein sequence ID" value="MBA9020756.1"/>
    <property type="molecule type" value="Genomic_DNA"/>
</dbReference>
<dbReference type="PRINTS" id="PR00032">
    <property type="entry name" value="HTHARAC"/>
</dbReference>
<dbReference type="InterPro" id="IPR009057">
    <property type="entry name" value="Homeodomain-like_sf"/>
</dbReference>
<dbReference type="SMART" id="SM00342">
    <property type="entry name" value="HTH_ARAC"/>
    <property type="match status" value="1"/>
</dbReference>
<dbReference type="PANTHER" id="PTHR43280">
    <property type="entry name" value="ARAC-FAMILY TRANSCRIPTIONAL REGULATOR"/>
    <property type="match status" value="1"/>
</dbReference>
<reference evidence="5 6" key="1">
    <citation type="submission" date="2020-08" db="EMBL/GenBank/DDBJ databases">
        <title>Genomic Encyclopedia of Type Strains, Phase IV (KMG-IV): sequencing the most valuable type-strain genomes for metagenomic binning, comparative biology and taxonomic classification.</title>
        <authorList>
            <person name="Goeker M."/>
        </authorList>
    </citation>
    <scope>NUCLEOTIDE SEQUENCE [LARGE SCALE GENOMIC DNA]</scope>
    <source>
        <strain evidence="5 6">DSM 17455</strain>
    </source>
</reference>
<keyword evidence="3" id="KW-0804">Transcription</keyword>
<protein>
    <submittedName>
        <fullName evidence="5">AraC-like DNA-binding protein</fullName>
    </submittedName>
</protein>
<dbReference type="RefSeq" id="WP_067956871.1">
    <property type="nucleotide sequence ID" value="NZ_JACJHY010000012.1"/>
</dbReference>
<evidence type="ECO:0000313" key="6">
    <source>
        <dbReference type="Proteomes" id="UP000587524"/>
    </source>
</evidence>
<evidence type="ECO:0000313" key="5">
    <source>
        <dbReference type="EMBL" id="MBA9020756.1"/>
    </source>
</evidence>
<name>A0ABR6C767_9HYPH</name>
<organism evidence="5 6">
    <name type="scientific">Aminobacter ciceronei</name>
    <dbReference type="NCBI Taxonomy" id="150723"/>
    <lineage>
        <taxon>Bacteria</taxon>
        <taxon>Pseudomonadati</taxon>
        <taxon>Pseudomonadota</taxon>
        <taxon>Alphaproteobacteria</taxon>
        <taxon>Hyphomicrobiales</taxon>
        <taxon>Phyllobacteriaceae</taxon>
        <taxon>Aminobacter</taxon>
    </lineage>
</organism>
<dbReference type="PANTHER" id="PTHR43280:SF31">
    <property type="entry name" value="TRANSCRIPTIONAL REGULATORY PROTEIN"/>
    <property type="match status" value="1"/>
</dbReference>
<gene>
    <name evidence="5" type="ORF">HNQ97_002759</name>
</gene>
<dbReference type="Gene3D" id="1.10.10.60">
    <property type="entry name" value="Homeodomain-like"/>
    <property type="match status" value="1"/>
</dbReference>
<proteinExistence type="predicted"/>
<keyword evidence="6" id="KW-1185">Reference proteome</keyword>
<evidence type="ECO:0000256" key="2">
    <source>
        <dbReference type="ARBA" id="ARBA00023125"/>
    </source>
</evidence>
<accession>A0ABR6C767</accession>
<dbReference type="PROSITE" id="PS00041">
    <property type="entry name" value="HTH_ARAC_FAMILY_1"/>
    <property type="match status" value="1"/>
</dbReference>
<dbReference type="Proteomes" id="UP000587524">
    <property type="component" value="Unassembled WGS sequence"/>
</dbReference>
<evidence type="ECO:0000259" key="4">
    <source>
        <dbReference type="PROSITE" id="PS01124"/>
    </source>
</evidence>
<sequence length="164" mass="18243">MVTRTVADLADIGRGKTHAQLLSYRARGRGRYRSAPRLRQAAEEEESLLPGDILAAARTIIDQRHMDAEPSPGCVAARGGCSRSELYRAFSGQAESVAPAIWTARLERSRRMLTLSPALDLSVAQIASSCGFLDPSNFNRMFRNRYGMTPREMRELDRDRSENG</sequence>
<dbReference type="InterPro" id="IPR018060">
    <property type="entry name" value="HTH_AraC"/>
</dbReference>
<evidence type="ECO:0000256" key="3">
    <source>
        <dbReference type="ARBA" id="ARBA00023163"/>
    </source>
</evidence>
<feature type="domain" description="HTH araC/xylS-type" evidence="4">
    <location>
        <begin position="75"/>
        <end position="156"/>
    </location>
</feature>
<keyword evidence="1" id="KW-0805">Transcription regulation</keyword>
<dbReference type="InterPro" id="IPR020449">
    <property type="entry name" value="Tscrpt_reg_AraC-type_HTH"/>
</dbReference>
<comment type="caution">
    <text evidence="5">The sequence shown here is derived from an EMBL/GenBank/DDBJ whole genome shotgun (WGS) entry which is preliminary data.</text>
</comment>
<dbReference type="PROSITE" id="PS01124">
    <property type="entry name" value="HTH_ARAC_FAMILY_2"/>
    <property type="match status" value="1"/>
</dbReference>
<keyword evidence="2" id="KW-0238">DNA-binding</keyword>
<dbReference type="SUPFAM" id="SSF46689">
    <property type="entry name" value="Homeodomain-like"/>
    <property type="match status" value="1"/>
</dbReference>